<dbReference type="RefSeq" id="XP_044653593.1">
    <property type="nucleotide sequence ID" value="XM_044797658.1"/>
</dbReference>
<keyword evidence="1" id="KW-0812">Transmembrane</keyword>
<dbReference type="GeneID" id="68288072"/>
<dbReference type="AlphaFoldDB" id="A0A9P3F9C6"/>
<keyword evidence="1" id="KW-0472">Membrane</keyword>
<organism evidence="2 3">
    <name type="scientific">Cercospora kikuchii</name>
    <dbReference type="NCBI Taxonomy" id="84275"/>
    <lineage>
        <taxon>Eukaryota</taxon>
        <taxon>Fungi</taxon>
        <taxon>Dikarya</taxon>
        <taxon>Ascomycota</taxon>
        <taxon>Pezizomycotina</taxon>
        <taxon>Dothideomycetes</taxon>
        <taxon>Dothideomycetidae</taxon>
        <taxon>Mycosphaerellales</taxon>
        <taxon>Mycosphaerellaceae</taxon>
        <taxon>Cercospora</taxon>
    </lineage>
</organism>
<proteinExistence type="predicted"/>
<evidence type="ECO:0000256" key="1">
    <source>
        <dbReference type="SAM" id="Phobius"/>
    </source>
</evidence>
<feature type="transmembrane region" description="Helical" evidence="1">
    <location>
        <begin position="57"/>
        <end position="81"/>
    </location>
</feature>
<dbReference type="InterPro" id="IPR021514">
    <property type="entry name" value="DUF3176"/>
</dbReference>
<reference evidence="2 3" key="1">
    <citation type="submission" date="2021-01" db="EMBL/GenBank/DDBJ databases">
        <title>Cercospora kikuchii MAFF 305040 whole genome shotgun sequence.</title>
        <authorList>
            <person name="Kashiwa T."/>
            <person name="Suzuki T."/>
        </authorList>
    </citation>
    <scope>NUCLEOTIDE SEQUENCE [LARGE SCALE GENOMIC DNA]</scope>
    <source>
        <strain evidence="2 3">MAFF 305040</strain>
    </source>
</reference>
<name>A0A9P3F9C6_9PEZI</name>
<dbReference type="Pfam" id="PF11374">
    <property type="entry name" value="DUF3176"/>
    <property type="match status" value="1"/>
</dbReference>
<dbReference type="EMBL" id="BOLY01000002">
    <property type="protein sequence ID" value="GIZ39106.1"/>
    <property type="molecule type" value="Genomic_DNA"/>
</dbReference>
<dbReference type="OrthoDB" id="5242705at2759"/>
<feature type="transmembrane region" description="Helical" evidence="1">
    <location>
        <begin position="93"/>
        <end position="114"/>
    </location>
</feature>
<gene>
    <name evidence="2" type="ORF">CKM354_000249700</name>
</gene>
<keyword evidence="1" id="KW-1133">Transmembrane helix</keyword>
<feature type="transmembrane region" description="Helical" evidence="1">
    <location>
        <begin position="553"/>
        <end position="578"/>
    </location>
</feature>
<dbReference type="PANTHER" id="PTHR35394:SF5">
    <property type="entry name" value="DUF3176 DOMAIN-CONTAINING PROTEIN"/>
    <property type="match status" value="1"/>
</dbReference>
<dbReference type="PANTHER" id="PTHR35394">
    <property type="entry name" value="DUF3176 DOMAIN-CONTAINING PROTEIN"/>
    <property type="match status" value="1"/>
</dbReference>
<comment type="caution">
    <text evidence="2">The sequence shown here is derived from an EMBL/GenBank/DDBJ whole genome shotgun (WGS) entry which is preliminary data.</text>
</comment>
<sequence length="639" mass="70286">MSRAQTGRPNGAGGAFESKPDTVYTILPADEQSSLRSLNKPAPARTTWWYYLTLDTWIPEIIAVFISSVSTIAIAAILRYYDKKRLPELPWGITLNAIVSILATISRSMLVFAVSTSIGQLKWCWYYEKKRKLVDIQTMDAASRGPLGSIILLVSLRARPLATIGAIITILALAFDPAVQQILNYQSRPVLQVTEGPQVTYATAFPLNIDPSGWVNATIAGVYSSADRFDRQLSCPSGNCTWEPYQSLGWCSKCQDATSYARIVNCTILDDRIDEGINDNSTNCLVDFGHGLKPKVLGGFLVSSRPGPVGMRGYSPWVSYNRSSYATELVWPLYALTGYDRINTTRLGVYNPYLVLGHVTSKLCNGTVSSGICISSAQECVLSACETSLMSSVGNGTSVTVKTSTNFGSMSIPTRQTPTYTEYCWERQANASVASNTTQSRKMPNITTSGNCGRGRLLFWDMYDELTNVLVDRLSGNWSQIFEVPVRGGTVYPLDEPIASSDTMRYMKTNRLPEVLEGVAASLTEFGLRANSSYTTTLEGEVWNTESYVSVSWHWLILPIVLVAGSVLLLTVASFHTYRCKLRLWKSSILPLLYRSLDRDLLDDQPVLRDAGAMATAAETASVKLVGTSRRDRTVLVAS</sequence>
<keyword evidence="3" id="KW-1185">Reference proteome</keyword>
<protein>
    <submittedName>
        <fullName evidence="2">Uncharacterized protein</fullName>
    </submittedName>
</protein>
<evidence type="ECO:0000313" key="2">
    <source>
        <dbReference type="EMBL" id="GIZ39106.1"/>
    </source>
</evidence>
<accession>A0A9P3F9C6</accession>
<dbReference type="Proteomes" id="UP000825890">
    <property type="component" value="Unassembled WGS sequence"/>
</dbReference>
<evidence type="ECO:0000313" key="3">
    <source>
        <dbReference type="Proteomes" id="UP000825890"/>
    </source>
</evidence>